<proteinExistence type="inferred from homology"/>
<dbReference type="GO" id="GO:0016020">
    <property type="term" value="C:membrane"/>
    <property type="evidence" value="ECO:0007669"/>
    <property type="project" value="UniProtKB-SubCell"/>
</dbReference>
<accession>A0A5B8UA71</accession>
<dbReference type="InterPro" id="IPR036291">
    <property type="entry name" value="NAD(P)-bd_dom_sf"/>
</dbReference>
<feature type="domain" description="Bacterial sugar transferase" evidence="8">
    <location>
        <begin position="301"/>
        <end position="488"/>
    </location>
</feature>
<dbReference type="KEGG" id="bsol:FSW04_22665"/>
<dbReference type="Pfam" id="PF02397">
    <property type="entry name" value="Bac_transf"/>
    <property type="match status" value="1"/>
</dbReference>
<dbReference type="RefSeq" id="WP_146922462.1">
    <property type="nucleotide sequence ID" value="NZ_CP042430.1"/>
</dbReference>
<comment type="similarity">
    <text evidence="2">Belongs to the bacterial sugar transferase family.</text>
</comment>
<dbReference type="PANTHER" id="PTHR30576">
    <property type="entry name" value="COLANIC BIOSYNTHESIS UDP-GLUCOSE LIPID CARRIER TRANSFERASE"/>
    <property type="match status" value="1"/>
</dbReference>
<evidence type="ECO:0000313" key="10">
    <source>
        <dbReference type="Proteomes" id="UP000321805"/>
    </source>
</evidence>
<dbReference type="Gene3D" id="3.40.50.720">
    <property type="entry name" value="NAD(P)-binding Rossmann-like Domain"/>
    <property type="match status" value="1"/>
</dbReference>
<keyword evidence="3 9" id="KW-0808">Transferase</keyword>
<feature type="transmembrane region" description="Helical" evidence="7">
    <location>
        <begin position="144"/>
        <end position="161"/>
    </location>
</feature>
<dbReference type="InterPro" id="IPR017475">
    <property type="entry name" value="EPS_sugar_tfrase"/>
</dbReference>
<dbReference type="GO" id="GO:0016780">
    <property type="term" value="F:phosphotransferase activity, for other substituted phosphate groups"/>
    <property type="evidence" value="ECO:0007669"/>
    <property type="project" value="TreeGrafter"/>
</dbReference>
<dbReference type="SUPFAM" id="SSF51735">
    <property type="entry name" value="NAD(P)-binding Rossmann-fold domains"/>
    <property type="match status" value="1"/>
</dbReference>
<comment type="subcellular location">
    <subcellularLocation>
        <location evidence="1">Membrane</location>
        <topology evidence="1">Multi-pass membrane protein</topology>
    </subcellularLocation>
</comment>
<dbReference type="PANTHER" id="PTHR30576:SF10">
    <property type="entry name" value="SLL5057 PROTEIN"/>
    <property type="match status" value="1"/>
</dbReference>
<dbReference type="NCBIfam" id="TIGR03025">
    <property type="entry name" value="EPS_sugtrans"/>
    <property type="match status" value="1"/>
</dbReference>
<organism evidence="9 10">
    <name type="scientific">Baekduia soli</name>
    <dbReference type="NCBI Taxonomy" id="496014"/>
    <lineage>
        <taxon>Bacteria</taxon>
        <taxon>Bacillati</taxon>
        <taxon>Actinomycetota</taxon>
        <taxon>Thermoleophilia</taxon>
        <taxon>Solirubrobacterales</taxon>
        <taxon>Baekduiaceae</taxon>
        <taxon>Baekduia</taxon>
    </lineage>
</organism>
<dbReference type="OrthoDB" id="9808602at2"/>
<name>A0A5B8UA71_9ACTN</name>
<dbReference type="EMBL" id="CP042430">
    <property type="protein sequence ID" value="QEC50099.1"/>
    <property type="molecule type" value="Genomic_DNA"/>
</dbReference>
<reference evidence="9 10" key="1">
    <citation type="journal article" date="2018" name="J. Microbiol.">
        <title>Baekduia soli gen. nov., sp. nov., a novel bacterium isolated from the soil of Baekdu Mountain and proposal of a novel family name, Baekduiaceae fam. nov.</title>
        <authorList>
            <person name="An D.S."/>
            <person name="Siddiqi M.Z."/>
            <person name="Kim K.H."/>
            <person name="Yu H.S."/>
            <person name="Im W.T."/>
        </authorList>
    </citation>
    <scope>NUCLEOTIDE SEQUENCE [LARGE SCALE GENOMIC DNA]</scope>
    <source>
        <strain evidence="9 10">BR7-21</strain>
    </source>
</reference>
<dbReference type="InterPro" id="IPR003362">
    <property type="entry name" value="Bact_transf"/>
</dbReference>
<keyword evidence="5 7" id="KW-1133">Transmembrane helix</keyword>
<feature type="transmembrane region" description="Helical" evidence="7">
    <location>
        <begin position="105"/>
        <end position="124"/>
    </location>
</feature>
<evidence type="ECO:0000256" key="5">
    <source>
        <dbReference type="ARBA" id="ARBA00022989"/>
    </source>
</evidence>
<evidence type="ECO:0000256" key="3">
    <source>
        <dbReference type="ARBA" id="ARBA00022679"/>
    </source>
</evidence>
<keyword evidence="10" id="KW-1185">Reference proteome</keyword>
<gene>
    <name evidence="9" type="ORF">FSW04_22665</name>
</gene>
<feature type="transmembrane region" description="Helical" evidence="7">
    <location>
        <begin position="304"/>
        <end position="327"/>
    </location>
</feature>
<keyword evidence="6 7" id="KW-0472">Membrane</keyword>
<evidence type="ECO:0000259" key="8">
    <source>
        <dbReference type="Pfam" id="PF02397"/>
    </source>
</evidence>
<evidence type="ECO:0000313" key="9">
    <source>
        <dbReference type="EMBL" id="QEC50099.1"/>
    </source>
</evidence>
<evidence type="ECO:0000256" key="6">
    <source>
        <dbReference type="ARBA" id="ARBA00023136"/>
    </source>
</evidence>
<evidence type="ECO:0000256" key="1">
    <source>
        <dbReference type="ARBA" id="ARBA00004141"/>
    </source>
</evidence>
<evidence type="ECO:0000256" key="7">
    <source>
        <dbReference type="SAM" id="Phobius"/>
    </source>
</evidence>
<feature type="transmembrane region" description="Helical" evidence="7">
    <location>
        <begin position="37"/>
        <end position="61"/>
    </location>
</feature>
<protein>
    <submittedName>
        <fullName evidence="9">Sugar transferase</fullName>
    </submittedName>
</protein>
<keyword evidence="4 7" id="KW-0812">Transmembrane</keyword>
<sequence length="494" mass="53883">MSGSRPDRLTVASAPQRARQAPRAQAVRRLQRGRTGLLAACDAVALFVAGVATFMLANVVAGPALVSPQWATALLAVGALVGWVAIFAAYGLYERQTSTIAASTFDEVATLLNALMAGSLILLLLGQGLARFVGIKVYSPSEAVLFLAFALVLVPAARWAVRSQLLPGVLNPRRTLIVGAGATGRLIEAKIAAHPDYGLEVVGFLDDDGATIGPDILGRAADLTEVVERHEIDWVVLAGTGSHYEQTLDLVRRVRRPDVHLSIVPTYFELFASNATIEDLQGIPVVSLPPMRLSRSVRLLKRSFDLSASLLGLAVLSPLLALIAVAIKLDSPGPVIFRQLRNGRGGDPFRIMKFRTMVDGAEDQRFDLAHLNQMDGPLFKIRSDPRITRTGDLLRRWRLDELPQLVNVVRGEMSLVGPRPFVVHEADQITGWAGRRLESLPGITGLWQVLGGNDLSFEEMVKLDYVYTTNWSLWWDIKILCQTIPVVLARRGAY</sequence>
<feature type="transmembrane region" description="Helical" evidence="7">
    <location>
        <begin position="73"/>
        <end position="93"/>
    </location>
</feature>
<dbReference type="AlphaFoldDB" id="A0A5B8UA71"/>
<dbReference type="Proteomes" id="UP000321805">
    <property type="component" value="Chromosome"/>
</dbReference>
<evidence type="ECO:0000256" key="4">
    <source>
        <dbReference type="ARBA" id="ARBA00022692"/>
    </source>
</evidence>
<evidence type="ECO:0000256" key="2">
    <source>
        <dbReference type="ARBA" id="ARBA00006464"/>
    </source>
</evidence>
<dbReference type="Pfam" id="PF13727">
    <property type="entry name" value="CoA_binding_3"/>
    <property type="match status" value="1"/>
</dbReference>